<dbReference type="eggNOG" id="ENOG5033JN5">
    <property type="taxonomic scope" value="Bacteria"/>
</dbReference>
<dbReference type="KEGG" id="rah:Rahaq_3437"/>
<dbReference type="Proteomes" id="UP001598201">
    <property type="component" value="Unassembled WGS sequence"/>
</dbReference>
<reference evidence="2 4" key="2">
    <citation type="journal article" date="2012" name="J. Bacteriol.">
        <title>Complete Genome Sequence of Rahnella sp. Strain Y9602, a Gammaproteobacterium Isolate from Metal- and Radionuclide-Contaminated Soil.</title>
        <authorList>
            <person name="Martinez R.J."/>
            <person name="Bruce D."/>
            <person name="Detter C."/>
            <person name="Goodwin L.A."/>
            <person name="Han J."/>
            <person name="Han C.S."/>
            <person name="Held B."/>
            <person name="Land M.L."/>
            <person name="Mikhailova N."/>
            <person name="Nolan M."/>
            <person name="Pennacchio L."/>
            <person name="Pitluck S."/>
            <person name="Tapia R."/>
            <person name="Woyke T."/>
            <person name="Sobecky P.A."/>
        </authorList>
    </citation>
    <scope>NUCLEOTIDE SEQUENCE [LARGE SCALE GENOMIC DNA]</scope>
    <source>
        <strain evidence="2 4">Y9602</strain>
    </source>
</reference>
<organism evidence="2 4">
    <name type="scientific">Rahnella sp. (strain Y9602)</name>
    <dbReference type="NCBI Taxonomy" id="2703885"/>
    <lineage>
        <taxon>Bacteria</taxon>
        <taxon>Pseudomonadati</taxon>
        <taxon>Pseudomonadota</taxon>
        <taxon>Gammaproteobacteria</taxon>
        <taxon>Enterobacterales</taxon>
        <taxon>Yersiniaceae</taxon>
        <taxon>Rahnella</taxon>
    </lineage>
</organism>
<feature type="transmembrane region" description="Helical" evidence="1">
    <location>
        <begin position="20"/>
        <end position="42"/>
    </location>
</feature>
<dbReference type="HOGENOM" id="CLU_983358_0_0_6"/>
<evidence type="ECO:0000313" key="4">
    <source>
        <dbReference type="Proteomes" id="UP000007257"/>
    </source>
</evidence>
<reference evidence="4" key="1">
    <citation type="submission" date="2011-01" db="EMBL/GenBank/DDBJ databases">
        <title>Complete sequence of chromosome of Rahnella sp. Y9602.</title>
        <authorList>
            <consortium name="US DOE Joint Genome Institute"/>
            <person name="Lucas S."/>
            <person name="Copeland A."/>
            <person name="Lapidus A."/>
            <person name="Cheng J.-F."/>
            <person name="Goodwin L."/>
            <person name="Pitluck S."/>
            <person name="Lu M."/>
            <person name="Detter J.C."/>
            <person name="Han C."/>
            <person name="Tapia R."/>
            <person name="Land M."/>
            <person name="Hauser L."/>
            <person name="Kyrpides N."/>
            <person name="Ivanova N."/>
            <person name="Ovchinnikova G."/>
            <person name="Pagani I."/>
            <person name="Sobecky P.A."/>
            <person name="Martinez R.J."/>
            <person name="Woyke T."/>
        </authorList>
    </citation>
    <scope>NUCLEOTIDE SEQUENCE [LARGE SCALE GENOMIC DNA]</scope>
    <source>
        <strain evidence="4">Y9602</strain>
    </source>
</reference>
<keyword evidence="5" id="KW-1185">Reference proteome</keyword>
<name>A0A0H3FJ82_RAHSY</name>
<sequence>MINEGRLLSQHGFAKANSWITLVLSVLLLIGGAVQIAFLLAFGHTAEGLHTVILSALLSIALGVVLILLRRLIRPNQFYQLHENGILVISQTDKKNRFIPFDRIMDIYRFRTGKYTRRILNTMIFREGNSKTWHRITPNIANSERLIEVIKNEHLMYRGPWALNRLAQGGDILFTYLVNPHCGWKRFIGANLLALNEKKIHLSALVLTTDEGKIVPVEDIQFISGGSNSPLIRLLDKHGRILFSVEYTSLSSADLFIALIEHMIQNRIPVRN</sequence>
<dbReference type="EMBL" id="CP002505">
    <property type="protein sequence ID" value="ADW75030.1"/>
    <property type="molecule type" value="Genomic_DNA"/>
</dbReference>
<dbReference type="OrthoDB" id="6495591at2"/>
<evidence type="ECO:0000313" key="2">
    <source>
        <dbReference type="EMBL" id="ADW75030.1"/>
    </source>
</evidence>
<proteinExistence type="predicted"/>
<dbReference type="AlphaFoldDB" id="A0A0H3FJ82"/>
<dbReference type="Proteomes" id="UP000007257">
    <property type="component" value="Chromosome"/>
</dbReference>
<feature type="transmembrane region" description="Helical" evidence="1">
    <location>
        <begin position="48"/>
        <end position="69"/>
    </location>
</feature>
<dbReference type="EMBL" id="JBHUCJ010000004">
    <property type="protein sequence ID" value="MFD3222582.1"/>
    <property type="molecule type" value="Genomic_DNA"/>
</dbReference>
<accession>A0A0H3FJ82</accession>
<dbReference type="RefSeq" id="WP_013576722.1">
    <property type="nucleotide sequence ID" value="NC_015061.1"/>
</dbReference>
<evidence type="ECO:0000313" key="3">
    <source>
        <dbReference type="EMBL" id="MFD3222582.1"/>
    </source>
</evidence>
<keyword evidence="1" id="KW-0812">Transmembrane</keyword>
<gene>
    <name evidence="2" type="ordered locus">Rahaq_3437</name>
    <name evidence="3" type="ORF">ACFPK4_03495</name>
</gene>
<evidence type="ECO:0000256" key="1">
    <source>
        <dbReference type="SAM" id="Phobius"/>
    </source>
</evidence>
<keyword evidence="1" id="KW-1133">Transmembrane helix</keyword>
<reference evidence="3 5" key="3">
    <citation type="submission" date="2024-09" db="EMBL/GenBank/DDBJ databases">
        <title>Genomes of Rahnella.</title>
        <authorList>
            <person name="Mnguni F.C."/>
            <person name="Shin G.Y."/>
            <person name="Coutinho T."/>
        </authorList>
    </citation>
    <scope>NUCLEOTIDE SEQUENCE [LARGE SCALE GENOMIC DNA]</scope>
    <source>
        <strain evidence="3 5">20WA0057</strain>
    </source>
</reference>
<keyword evidence="1" id="KW-0472">Membrane</keyword>
<evidence type="ECO:0000313" key="5">
    <source>
        <dbReference type="Proteomes" id="UP001598201"/>
    </source>
</evidence>
<protein>
    <submittedName>
        <fullName evidence="2">Uncharacterized protein</fullName>
    </submittedName>
</protein>